<feature type="transmembrane region" description="Helical" evidence="22">
    <location>
        <begin position="164"/>
        <end position="188"/>
    </location>
</feature>
<comment type="pathway">
    <text evidence="3">Lipid metabolism.</text>
</comment>
<reference evidence="24" key="3">
    <citation type="submission" date="2025-09" db="UniProtKB">
        <authorList>
            <consortium name="Ensembl"/>
        </authorList>
    </citation>
    <scope>IDENTIFICATION</scope>
</reference>
<evidence type="ECO:0000313" key="24">
    <source>
        <dbReference type="Ensembl" id="ENSSSUP00005001922.1"/>
    </source>
</evidence>
<dbReference type="CDD" id="cd07987">
    <property type="entry name" value="LPLAT_MGAT-like"/>
    <property type="match status" value="1"/>
</dbReference>
<feature type="compositionally biased region" description="Low complexity" evidence="23">
    <location>
        <begin position="42"/>
        <end position="68"/>
    </location>
</feature>
<reference evidence="24" key="2">
    <citation type="submission" date="2025-08" db="UniProtKB">
        <authorList>
            <consortium name="Ensembl"/>
        </authorList>
    </citation>
    <scope>IDENTIFICATION</scope>
</reference>
<dbReference type="OrthoDB" id="264532at2759"/>
<evidence type="ECO:0000256" key="12">
    <source>
        <dbReference type="ARBA" id="ARBA00023136"/>
    </source>
</evidence>
<evidence type="ECO:0000256" key="9">
    <source>
        <dbReference type="ARBA" id="ARBA00022824"/>
    </source>
</evidence>
<evidence type="ECO:0000256" key="4">
    <source>
        <dbReference type="ARBA" id="ARBA00005420"/>
    </source>
</evidence>
<evidence type="ECO:0000256" key="19">
    <source>
        <dbReference type="ARBA" id="ARBA00043704"/>
    </source>
</evidence>
<evidence type="ECO:0000256" key="2">
    <source>
        <dbReference type="ARBA" id="ARBA00004771"/>
    </source>
</evidence>
<proteinExistence type="inferred from homology"/>
<dbReference type="Pfam" id="PF03982">
    <property type="entry name" value="DAGAT"/>
    <property type="match status" value="1"/>
</dbReference>
<dbReference type="Ensembl" id="ENSSSUT00005002233.1">
    <property type="protein sequence ID" value="ENSSSUP00005001922.1"/>
    <property type="gene ID" value="ENSSSUG00005001307.1"/>
</dbReference>
<dbReference type="GO" id="GO:0004144">
    <property type="term" value="F:diacylglycerol O-acyltransferase activity"/>
    <property type="evidence" value="ECO:0007669"/>
    <property type="project" value="TreeGrafter"/>
</dbReference>
<dbReference type="GO" id="GO:0003846">
    <property type="term" value="F:2-acylglycerol O-acyltransferase activity"/>
    <property type="evidence" value="ECO:0007669"/>
    <property type="project" value="UniProtKB-EC"/>
</dbReference>
<comment type="catalytic activity">
    <reaction evidence="15">
        <text>a 2-acylglycerol + an acyl-CoA = a 1,2-diacyl-sn-glycerol + CoA</text>
        <dbReference type="Rhea" id="RHEA:32947"/>
        <dbReference type="ChEBI" id="CHEBI:17389"/>
        <dbReference type="ChEBI" id="CHEBI:17815"/>
        <dbReference type="ChEBI" id="CHEBI:57287"/>
        <dbReference type="ChEBI" id="CHEBI:58342"/>
    </reaction>
    <physiologicalReaction direction="left-to-right" evidence="15">
        <dbReference type="Rhea" id="RHEA:32948"/>
    </physiologicalReaction>
</comment>
<comment type="catalytic activity">
    <reaction evidence="21">
        <text>a 1-acyl-sn-glycerol + an acyl-CoA = a 1,3-diacyl-sn-glycerol + CoA</text>
        <dbReference type="Rhea" id="RHEA:77559"/>
        <dbReference type="ChEBI" id="CHEBI:57287"/>
        <dbReference type="ChEBI" id="CHEBI:58342"/>
        <dbReference type="ChEBI" id="CHEBI:64683"/>
        <dbReference type="ChEBI" id="CHEBI:77272"/>
    </reaction>
    <physiologicalReaction direction="left-to-right" evidence="21">
        <dbReference type="Rhea" id="RHEA:77560"/>
    </physiologicalReaction>
</comment>
<evidence type="ECO:0000256" key="13">
    <source>
        <dbReference type="ARBA" id="ARBA00023180"/>
    </source>
</evidence>
<comment type="similarity">
    <text evidence="4 22">Belongs to the diacylglycerol acyltransferase family.</text>
</comment>
<evidence type="ECO:0000256" key="15">
    <source>
        <dbReference type="ARBA" id="ARBA00043656"/>
    </source>
</evidence>
<dbReference type="PANTHER" id="PTHR12317">
    <property type="entry name" value="DIACYLGLYCEROL O-ACYLTRANSFERASE"/>
    <property type="match status" value="1"/>
</dbReference>
<evidence type="ECO:0000256" key="18">
    <source>
        <dbReference type="ARBA" id="ARBA00043696"/>
    </source>
</evidence>
<keyword evidence="10 22" id="KW-1133">Transmembrane helix</keyword>
<dbReference type="RefSeq" id="XP_029789563.1">
    <property type="nucleotide sequence ID" value="XM_029933703.1"/>
</dbReference>
<evidence type="ECO:0000256" key="5">
    <source>
        <dbReference type="ARBA" id="ARBA00022516"/>
    </source>
</evidence>
<sequence>MLKPIDQLNGGSWCRSRVLRRLQEPPLPNSDGPPANPPATPSAPSGAPSAAPPRASQCAPGAPAAPGPGRRDWQPPASALAPHPDDVPPSPAPRPPPIPTLRPGGVLRGARIRPHSPPRRRGDTRLEAPSVGAVLSQGRTMKVEFAPLNIPLARRLQTAAVLQWVLSFLLLAQVCIGIIVILIIHNYWFLYVPYMTWLYFDWRTPEQGGRRSNWVRSWTVWRYFKDYFPIHLIKTWDLDPSHNYIFGFHPHGVLVAGAFGNFCTSHSDFEQLFPRFTAYLHVLPFWFRCPLFREYLMSSGPVSVSKKSVSHVLSKEGGGNISVIVLGGAEESLDAHPGKFTLFIRQRKGFVKIALTHGASLVPVFSFGENELFKQVSNPEGSWLRTVQEKLQKIMGFALPLFHARGIFQYNFGLMPYRKPIHTVVGRPIPVQQTLHPTTEQIEELHQTYMEELRKLFEAHKRKYGIPEHKTLIFK</sequence>
<dbReference type="PANTHER" id="PTHR12317:SF26">
    <property type="entry name" value="2-ACYLGLYCEROL O-ACYLTRANSFERASE 1"/>
    <property type="match status" value="1"/>
</dbReference>
<comment type="catalytic activity">
    <reaction evidence="16">
        <text>a 2-acylglycerol + an acyl-CoA = a 2,3-diacyl-sn-glycerol + CoA</text>
        <dbReference type="Rhea" id="RHEA:38467"/>
        <dbReference type="ChEBI" id="CHEBI:17389"/>
        <dbReference type="ChEBI" id="CHEBI:57287"/>
        <dbReference type="ChEBI" id="CHEBI:58342"/>
        <dbReference type="ChEBI" id="CHEBI:75524"/>
    </reaction>
    <physiologicalReaction direction="left-to-right" evidence="16">
        <dbReference type="Rhea" id="RHEA:38468"/>
    </physiologicalReaction>
</comment>
<evidence type="ECO:0000256" key="21">
    <source>
        <dbReference type="ARBA" id="ARBA00049073"/>
    </source>
</evidence>
<evidence type="ECO:0000256" key="1">
    <source>
        <dbReference type="ARBA" id="ARBA00004477"/>
    </source>
</evidence>
<evidence type="ECO:0000256" key="14">
    <source>
        <dbReference type="ARBA" id="ARBA00023315"/>
    </source>
</evidence>
<keyword evidence="13" id="KW-0325">Glycoprotein</keyword>
<dbReference type="GO" id="GO:0005789">
    <property type="term" value="C:endoplasmic reticulum membrane"/>
    <property type="evidence" value="ECO:0007669"/>
    <property type="project" value="UniProtKB-SubCell"/>
</dbReference>
<dbReference type="AlphaFoldDB" id="A0A673SN37"/>
<evidence type="ECO:0000256" key="6">
    <source>
        <dbReference type="ARBA" id="ARBA00022679"/>
    </source>
</evidence>
<protein>
    <recommendedName>
        <fullName evidence="22">Acyltransferase</fullName>
        <ecNumber evidence="22">2.3.1.-</ecNumber>
    </recommendedName>
</protein>
<comment type="catalytic activity">
    <reaction evidence="19">
        <text>a 2-acylglycerol + an acyl-CoA = a 1,2-diacylglycerol + CoA</text>
        <dbReference type="Rhea" id="RHEA:16741"/>
        <dbReference type="ChEBI" id="CHEBI:17389"/>
        <dbReference type="ChEBI" id="CHEBI:49172"/>
        <dbReference type="ChEBI" id="CHEBI:57287"/>
        <dbReference type="ChEBI" id="CHEBI:58342"/>
        <dbReference type="EC" id="2.3.1.22"/>
    </reaction>
    <physiologicalReaction direction="left-to-right" evidence="19">
        <dbReference type="Rhea" id="RHEA:16742"/>
    </physiologicalReaction>
</comment>
<comment type="pathway">
    <text evidence="2">Glycerolipid metabolism; triacylglycerol biosynthesis.</text>
</comment>
<evidence type="ECO:0000256" key="8">
    <source>
        <dbReference type="ARBA" id="ARBA00022798"/>
    </source>
</evidence>
<accession>A0A673SN37</accession>
<gene>
    <name evidence="24" type="primary">MOGAT1</name>
</gene>
<keyword evidence="11" id="KW-0443">Lipid metabolism</keyword>
<evidence type="ECO:0000256" key="22">
    <source>
        <dbReference type="RuleBase" id="RU367023"/>
    </source>
</evidence>
<dbReference type="InterPro" id="IPR007130">
    <property type="entry name" value="DAGAT"/>
</dbReference>
<evidence type="ECO:0000313" key="25">
    <source>
        <dbReference type="Proteomes" id="UP000472268"/>
    </source>
</evidence>
<dbReference type="GO" id="GO:0006651">
    <property type="term" value="P:diacylglycerol biosynthetic process"/>
    <property type="evidence" value="ECO:0007669"/>
    <property type="project" value="TreeGrafter"/>
</dbReference>
<keyword evidence="8" id="KW-0319">Glycerol metabolism</keyword>
<evidence type="ECO:0000256" key="7">
    <source>
        <dbReference type="ARBA" id="ARBA00022692"/>
    </source>
</evidence>
<keyword evidence="6 22" id="KW-0808">Transferase</keyword>
<evidence type="ECO:0000256" key="10">
    <source>
        <dbReference type="ARBA" id="ARBA00022989"/>
    </source>
</evidence>
<feature type="compositionally biased region" description="Pro residues" evidence="23">
    <location>
        <begin position="87"/>
        <end position="100"/>
    </location>
</feature>
<evidence type="ECO:0000256" key="20">
    <source>
        <dbReference type="ARBA" id="ARBA00047737"/>
    </source>
</evidence>
<evidence type="ECO:0000256" key="3">
    <source>
        <dbReference type="ARBA" id="ARBA00005189"/>
    </source>
</evidence>
<dbReference type="CTD" id="116255"/>
<comment type="catalytic activity">
    <reaction evidence="20">
        <text>a 3-acyl-sn-glycerol + an acyl-CoA = a 1,3-diacyl-sn-glycerol + CoA</text>
        <dbReference type="Rhea" id="RHEA:77555"/>
        <dbReference type="ChEBI" id="CHEBI:57287"/>
        <dbReference type="ChEBI" id="CHEBI:58342"/>
        <dbReference type="ChEBI" id="CHEBI:64760"/>
        <dbReference type="ChEBI" id="CHEBI:77272"/>
    </reaction>
    <physiologicalReaction direction="left-to-right" evidence="20">
        <dbReference type="Rhea" id="RHEA:77556"/>
    </physiologicalReaction>
</comment>
<evidence type="ECO:0000256" key="16">
    <source>
        <dbReference type="ARBA" id="ARBA00043663"/>
    </source>
</evidence>
<dbReference type="Proteomes" id="UP000472268">
    <property type="component" value="Chromosome 3"/>
</dbReference>
<keyword evidence="12 22" id="KW-0472">Membrane</keyword>
<reference evidence="24 25" key="1">
    <citation type="submission" date="2019-05" db="EMBL/GenBank/DDBJ databases">
        <title>A Chromosome-scale Meerkat (S. suricatta) Genome Assembly.</title>
        <authorList>
            <person name="Dudchenko O."/>
            <person name="Lieberman Aiden E."/>
            <person name="Tung J."/>
            <person name="Barreiro L.B."/>
            <person name="Clutton-Brock T.H."/>
        </authorList>
    </citation>
    <scope>NUCLEOTIDE SEQUENCE [LARGE SCALE GENOMIC DNA]</scope>
</reference>
<evidence type="ECO:0000256" key="17">
    <source>
        <dbReference type="ARBA" id="ARBA00043685"/>
    </source>
</evidence>
<keyword evidence="7 22" id="KW-0812">Transmembrane</keyword>
<comment type="caution">
    <text evidence="22">Lacks conserved residue(s) required for the propagation of feature annotation.</text>
</comment>
<dbReference type="EC" id="2.3.1.-" evidence="22"/>
<organism evidence="24 25">
    <name type="scientific">Suricata suricatta</name>
    <name type="common">Meerkat</name>
    <dbReference type="NCBI Taxonomy" id="37032"/>
    <lineage>
        <taxon>Eukaryota</taxon>
        <taxon>Metazoa</taxon>
        <taxon>Chordata</taxon>
        <taxon>Craniata</taxon>
        <taxon>Vertebrata</taxon>
        <taxon>Euteleostomi</taxon>
        <taxon>Mammalia</taxon>
        <taxon>Eutheria</taxon>
        <taxon>Laurasiatheria</taxon>
        <taxon>Carnivora</taxon>
        <taxon>Feliformia</taxon>
        <taxon>Herpestidae</taxon>
        <taxon>Suricata</taxon>
    </lineage>
</organism>
<evidence type="ECO:0000256" key="11">
    <source>
        <dbReference type="ARBA" id="ARBA00023098"/>
    </source>
</evidence>
<dbReference type="GeneID" id="115287375"/>
<dbReference type="GO" id="GO:0006071">
    <property type="term" value="P:glycerol metabolic process"/>
    <property type="evidence" value="ECO:0007669"/>
    <property type="project" value="UniProtKB-KW"/>
</dbReference>
<feature type="region of interest" description="Disordered" evidence="23">
    <location>
        <begin position="1"/>
        <end position="128"/>
    </location>
</feature>
<name>A0A673SN37_SURSU</name>
<keyword evidence="9 22" id="KW-0256">Endoplasmic reticulum</keyword>
<keyword evidence="25" id="KW-1185">Reference proteome</keyword>
<keyword evidence="14" id="KW-0012">Acyltransferase</keyword>
<comment type="subcellular location">
    <subcellularLocation>
        <location evidence="1 22">Endoplasmic reticulum membrane</location>
        <topology evidence="1 22">Multi-pass membrane protein</topology>
    </subcellularLocation>
</comment>
<dbReference type="GO" id="GO:0019432">
    <property type="term" value="P:triglyceride biosynthetic process"/>
    <property type="evidence" value="ECO:0007669"/>
    <property type="project" value="TreeGrafter"/>
</dbReference>
<feature type="compositionally biased region" description="Basic residues" evidence="23">
    <location>
        <begin position="110"/>
        <end position="119"/>
    </location>
</feature>
<evidence type="ECO:0000256" key="23">
    <source>
        <dbReference type="SAM" id="MobiDB-lite"/>
    </source>
</evidence>
<keyword evidence="5" id="KW-0444">Lipid biosynthesis</keyword>
<comment type="catalytic activity">
    <reaction evidence="17">
        <text>a 1-acylglycerol + an acyl-CoA = a 1,3-diacylglycerol + CoA</text>
        <dbReference type="Rhea" id="RHEA:77571"/>
        <dbReference type="ChEBI" id="CHEBI:35759"/>
        <dbReference type="ChEBI" id="CHEBI:47777"/>
        <dbReference type="ChEBI" id="CHEBI:57287"/>
        <dbReference type="ChEBI" id="CHEBI:58342"/>
    </reaction>
    <physiologicalReaction direction="left-to-right" evidence="17">
        <dbReference type="Rhea" id="RHEA:77572"/>
    </physiologicalReaction>
</comment>
<comment type="catalytic activity">
    <reaction evidence="18">
        <text>a 1-acylglycerol + an acyl-CoA = a 1,2-diacylglycerol + CoA</text>
        <dbReference type="Rhea" id="RHEA:39943"/>
        <dbReference type="ChEBI" id="CHEBI:35759"/>
        <dbReference type="ChEBI" id="CHEBI:49172"/>
        <dbReference type="ChEBI" id="CHEBI:57287"/>
        <dbReference type="ChEBI" id="CHEBI:58342"/>
    </reaction>
    <physiologicalReaction direction="left-to-right" evidence="18">
        <dbReference type="Rhea" id="RHEA:39944"/>
    </physiologicalReaction>
</comment>